<keyword evidence="1" id="KW-0805">Transcription regulation</keyword>
<dbReference type="Proteomes" id="UP000239494">
    <property type="component" value="Unassembled WGS sequence"/>
</dbReference>
<keyword evidence="7" id="KW-1185">Reference proteome</keyword>
<dbReference type="PRINTS" id="PR00455">
    <property type="entry name" value="HTHTETR"/>
</dbReference>
<comment type="caution">
    <text evidence="6">The sequence shown here is derived from an EMBL/GenBank/DDBJ whole genome shotgun (WGS) entry which is preliminary data.</text>
</comment>
<dbReference type="PANTHER" id="PTHR47506:SF7">
    <property type="entry name" value="TRANSCRIPTIONAL REGULATORY PROTEIN"/>
    <property type="match status" value="1"/>
</dbReference>
<gene>
    <name evidence="6" type="ORF">CLV43_105235</name>
</gene>
<proteinExistence type="predicted"/>
<dbReference type="AlphaFoldDB" id="A0A2T0T754"/>
<organism evidence="6 7">
    <name type="scientific">Umezawaea tangerina</name>
    <dbReference type="NCBI Taxonomy" id="84725"/>
    <lineage>
        <taxon>Bacteria</taxon>
        <taxon>Bacillati</taxon>
        <taxon>Actinomycetota</taxon>
        <taxon>Actinomycetes</taxon>
        <taxon>Pseudonocardiales</taxon>
        <taxon>Pseudonocardiaceae</taxon>
        <taxon>Umezawaea</taxon>
    </lineage>
</organism>
<dbReference type="SUPFAM" id="SSF46689">
    <property type="entry name" value="Homeodomain-like"/>
    <property type="match status" value="1"/>
</dbReference>
<accession>A0A2T0T754</accession>
<dbReference type="Gene3D" id="1.10.357.10">
    <property type="entry name" value="Tetracycline Repressor, domain 2"/>
    <property type="match status" value="1"/>
</dbReference>
<evidence type="ECO:0000259" key="5">
    <source>
        <dbReference type="PROSITE" id="PS50977"/>
    </source>
</evidence>
<reference evidence="6 7" key="1">
    <citation type="submission" date="2018-03" db="EMBL/GenBank/DDBJ databases">
        <title>Genomic Encyclopedia of Archaeal and Bacterial Type Strains, Phase II (KMG-II): from individual species to whole genera.</title>
        <authorList>
            <person name="Goeker M."/>
        </authorList>
    </citation>
    <scope>NUCLEOTIDE SEQUENCE [LARGE SCALE GENOMIC DNA]</scope>
    <source>
        <strain evidence="6 7">DSM 44720</strain>
    </source>
</reference>
<evidence type="ECO:0000256" key="2">
    <source>
        <dbReference type="ARBA" id="ARBA00023125"/>
    </source>
</evidence>
<keyword evidence="3" id="KW-0804">Transcription</keyword>
<evidence type="ECO:0000256" key="3">
    <source>
        <dbReference type="ARBA" id="ARBA00023163"/>
    </source>
</evidence>
<dbReference type="Pfam" id="PF16925">
    <property type="entry name" value="TetR_C_13"/>
    <property type="match status" value="1"/>
</dbReference>
<dbReference type="PROSITE" id="PS50977">
    <property type="entry name" value="HTH_TETR_2"/>
    <property type="match status" value="1"/>
</dbReference>
<feature type="DNA-binding region" description="H-T-H motif" evidence="4">
    <location>
        <begin position="69"/>
        <end position="88"/>
    </location>
</feature>
<dbReference type="InterPro" id="IPR001647">
    <property type="entry name" value="HTH_TetR"/>
</dbReference>
<evidence type="ECO:0000256" key="1">
    <source>
        <dbReference type="ARBA" id="ARBA00023015"/>
    </source>
</evidence>
<dbReference type="SUPFAM" id="SSF48498">
    <property type="entry name" value="Tetracyclin repressor-like, C-terminal domain"/>
    <property type="match status" value="1"/>
</dbReference>
<evidence type="ECO:0000313" key="6">
    <source>
        <dbReference type="EMBL" id="PRY41477.1"/>
    </source>
</evidence>
<dbReference type="InterPro" id="IPR009057">
    <property type="entry name" value="Homeodomain-like_sf"/>
</dbReference>
<dbReference type="Pfam" id="PF00440">
    <property type="entry name" value="TetR_N"/>
    <property type="match status" value="1"/>
</dbReference>
<dbReference type="EMBL" id="PVTF01000005">
    <property type="protein sequence ID" value="PRY41477.1"/>
    <property type="molecule type" value="Genomic_DNA"/>
</dbReference>
<feature type="domain" description="HTH tetR-type" evidence="5">
    <location>
        <begin position="46"/>
        <end position="106"/>
    </location>
</feature>
<dbReference type="PANTHER" id="PTHR47506">
    <property type="entry name" value="TRANSCRIPTIONAL REGULATORY PROTEIN"/>
    <property type="match status" value="1"/>
</dbReference>
<dbReference type="InterPro" id="IPR036271">
    <property type="entry name" value="Tet_transcr_reg_TetR-rel_C_sf"/>
</dbReference>
<evidence type="ECO:0000256" key="4">
    <source>
        <dbReference type="PROSITE-ProRule" id="PRU00335"/>
    </source>
</evidence>
<dbReference type="InterPro" id="IPR011075">
    <property type="entry name" value="TetR_C"/>
</dbReference>
<dbReference type="Gene3D" id="1.10.10.60">
    <property type="entry name" value="Homeodomain-like"/>
    <property type="match status" value="1"/>
</dbReference>
<protein>
    <submittedName>
        <fullName evidence="6">TetR family transcriptional regulator</fullName>
    </submittedName>
</protein>
<name>A0A2T0T754_9PSEU</name>
<keyword evidence="2 4" id="KW-0238">DNA-binding</keyword>
<sequence>MALLVDQLLMMGIIGTIAIMRDVIEKVKSGARERTAMPRITKEDKARNRQNILEAASRMFRSQGVDAVGIAELMKEAGLTHGGFYNHFASKNDLVVEVCGAAFAASHGSLAQIVDDGPHQDGSALKRVVDGYLSTAHRDAPDGGCPSASLVTDAGRHSEAVQSAYAAGVEGYLTGFAAEFLREAEENGHDLDPDEARHKAMRLLSEMVGALVLARAVRQVEPELSDEILRAGRGQAVD</sequence>
<evidence type="ECO:0000313" key="7">
    <source>
        <dbReference type="Proteomes" id="UP000239494"/>
    </source>
</evidence>
<dbReference type="GO" id="GO:0003677">
    <property type="term" value="F:DNA binding"/>
    <property type="evidence" value="ECO:0007669"/>
    <property type="project" value="UniProtKB-UniRule"/>
</dbReference>